<evidence type="ECO:0000313" key="4">
    <source>
        <dbReference type="Proteomes" id="UP000306196"/>
    </source>
</evidence>
<dbReference type="GO" id="GO:0004065">
    <property type="term" value="F:arylsulfatase activity"/>
    <property type="evidence" value="ECO:0007669"/>
    <property type="project" value="TreeGrafter"/>
</dbReference>
<comment type="caution">
    <text evidence="3">The sequence shown here is derived from an EMBL/GenBank/DDBJ whole genome shotgun (WGS) entry which is preliminary data.</text>
</comment>
<protein>
    <submittedName>
        <fullName evidence="3">Sulfatase</fullName>
    </submittedName>
</protein>
<dbReference type="PANTHER" id="PTHR42693">
    <property type="entry name" value="ARYLSULFATASE FAMILY MEMBER"/>
    <property type="match status" value="1"/>
</dbReference>
<dbReference type="OrthoDB" id="9762324at2"/>
<name>A0A5R8KBD1_9BACT</name>
<dbReference type="Pfam" id="PF00884">
    <property type="entry name" value="Sulfatase"/>
    <property type="match status" value="1"/>
</dbReference>
<dbReference type="Proteomes" id="UP000306196">
    <property type="component" value="Unassembled WGS sequence"/>
</dbReference>
<dbReference type="SUPFAM" id="SSF53649">
    <property type="entry name" value="Alkaline phosphatase-like"/>
    <property type="match status" value="1"/>
</dbReference>
<evidence type="ECO:0000256" key="1">
    <source>
        <dbReference type="ARBA" id="ARBA00008779"/>
    </source>
</evidence>
<dbReference type="PANTHER" id="PTHR42693:SF33">
    <property type="entry name" value="ARYLSULFATASE"/>
    <property type="match status" value="1"/>
</dbReference>
<dbReference type="CDD" id="cd16031">
    <property type="entry name" value="G6S_like"/>
    <property type="match status" value="1"/>
</dbReference>
<dbReference type="InterPro" id="IPR000917">
    <property type="entry name" value="Sulfatase_N"/>
</dbReference>
<sequence>MKIFLLGLMMLTGSLLHGAERPNVVFLLVDDWRWNAAGFMGDKIVKTPHMDALAKEGVVFENAFVTTSICSVSRASILTGQWERRHGIVDFKTGLTDAQWAETYPGLMRKAGYRTGFVGKYGVGDVKATEERGASFDFWRGQAGQGTKFFIEPGDSTRKHATARYGDEALEFLQGVEKGQPFCLSVSFSAVHARDGQATEFEPDPRDEDLYSDVEIPLPVLATEEAFAKVPEFVKTSEGRRRWEWRFDEAKKAQGILKDYYRLVTGVDREVGRLREVLRERGLAENTVVVVTSDNGYALGDRGLADKWFMWEEDIRVPLVVYDPRLEEGQRGRRLKEMVLNVDLAPTMLERVGIEVPKGMQGRSLVPLVSGESVADWRGEFFYEHHVLPGRIPPVEGVRTDRWKYIRWMGSDPLVEELYDLESDPLEQRNLVGVSEHAEMLEELRGKWREYGERLR</sequence>
<feature type="domain" description="Sulfatase N-terminal" evidence="2">
    <location>
        <begin position="22"/>
        <end position="354"/>
    </location>
</feature>
<dbReference type="Gene3D" id="3.40.720.10">
    <property type="entry name" value="Alkaline Phosphatase, subunit A"/>
    <property type="match status" value="1"/>
</dbReference>
<dbReference type="RefSeq" id="WP_138087451.1">
    <property type="nucleotide sequence ID" value="NZ_VAUV01000012.1"/>
</dbReference>
<keyword evidence="4" id="KW-1185">Reference proteome</keyword>
<proteinExistence type="inferred from homology"/>
<comment type="similarity">
    <text evidence="1">Belongs to the sulfatase family.</text>
</comment>
<reference evidence="3 4" key="1">
    <citation type="submission" date="2019-05" db="EMBL/GenBank/DDBJ databases">
        <title>Verrucobacter flavum gen. nov., sp. nov. a new member of the family Verrucomicrobiaceae.</title>
        <authorList>
            <person name="Szuroczki S."/>
            <person name="Abbaszade G."/>
            <person name="Szabo A."/>
            <person name="Felfoldi T."/>
            <person name="Schumann P."/>
            <person name="Boka K."/>
            <person name="Keki Z."/>
            <person name="Toumi M."/>
            <person name="Toth E."/>
        </authorList>
    </citation>
    <scope>NUCLEOTIDE SEQUENCE [LARGE SCALE GENOMIC DNA]</scope>
    <source>
        <strain evidence="3 4">MG-N-17</strain>
    </source>
</reference>
<dbReference type="AlphaFoldDB" id="A0A5R8KBD1"/>
<accession>A0A5R8KBD1</accession>
<dbReference type="InterPro" id="IPR050738">
    <property type="entry name" value="Sulfatase"/>
</dbReference>
<gene>
    <name evidence="3" type="ORF">FEM03_16835</name>
</gene>
<evidence type="ECO:0000313" key="3">
    <source>
        <dbReference type="EMBL" id="TLD69623.1"/>
    </source>
</evidence>
<dbReference type="EMBL" id="VAUV01000012">
    <property type="protein sequence ID" value="TLD69623.1"/>
    <property type="molecule type" value="Genomic_DNA"/>
</dbReference>
<dbReference type="InterPro" id="IPR017850">
    <property type="entry name" value="Alkaline_phosphatase_core_sf"/>
</dbReference>
<organism evidence="3 4">
    <name type="scientific">Phragmitibacter flavus</name>
    <dbReference type="NCBI Taxonomy" id="2576071"/>
    <lineage>
        <taxon>Bacteria</taxon>
        <taxon>Pseudomonadati</taxon>
        <taxon>Verrucomicrobiota</taxon>
        <taxon>Verrucomicrobiia</taxon>
        <taxon>Verrucomicrobiales</taxon>
        <taxon>Verrucomicrobiaceae</taxon>
        <taxon>Phragmitibacter</taxon>
    </lineage>
</organism>
<evidence type="ECO:0000259" key="2">
    <source>
        <dbReference type="Pfam" id="PF00884"/>
    </source>
</evidence>